<keyword evidence="3" id="KW-1185">Reference proteome</keyword>
<feature type="region of interest" description="Disordered" evidence="1">
    <location>
        <begin position="45"/>
        <end position="65"/>
    </location>
</feature>
<reference evidence="2 3" key="1">
    <citation type="submission" date="2020-09" db="EMBL/GenBank/DDBJ databases">
        <title>Diversity and distribution of actinomycetes associated with coral in the coast of Hainan.</title>
        <authorList>
            <person name="Li F."/>
        </authorList>
    </citation>
    <scope>NUCLEOTIDE SEQUENCE [LARGE SCALE GENOMIC DNA]</scope>
    <source>
        <strain evidence="2 3">HNM0947</strain>
    </source>
</reference>
<feature type="compositionally biased region" description="Basic and acidic residues" evidence="1">
    <location>
        <begin position="51"/>
        <end position="63"/>
    </location>
</feature>
<gene>
    <name evidence="2" type="ORF">IDM40_22105</name>
</gene>
<comment type="caution">
    <text evidence="2">The sequence shown here is derived from an EMBL/GenBank/DDBJ whole genome shotgun (WGS) entry which is preliminary data.</text>
</comment>
<name>A0ABR9PC09_9ACTN</name>
<accession>A0ABR9PC09</accession>
<proteinExistence type="predicted"/>
<organism evidence="2 3">
    <name type="scientific">Nocardiopsis coralli</name>
    <dbReference type="NCBI Taxonomy" id="2772213"/>
    <lineage>
        <taxon>Bacteria</taxon>
        <taxon>Bacillati</taxon>
        <taxon>Actinomycetota</taxon>
        <taxon>Actinomycetes</taxon>
        <taxon>Streptosporangiales</taxon>
        <taxon>Nocardiopsidaceae</taxon>
        <taxon>Nocardiopsis</taxon>
    </lineage>
</organism>
<sequence>MDGPERTPDGHHVLINGRRWRASDPDLPEQVRERLVGSLMAARRQVGAARRSGDREAEEDARRRVQCAKEGLGERGTPWWELGPDARRRRWQQALHRLEGNGRALE</sequence>
<evidence type="ECO:0000256" key="1">
    <source>
        <dbReference type="SAM" id="MobiDB-lite"/>
    </source>
</evidence>
<protein>
    <recommendedName>
        <fullName evidence="4">Biopolymer transporter Tol</fullName>
    </recommendedName>
</protein>
<dbReference type="EMBL" id="JADBGI010000023">
    <property type="protein sequence ID" value="MBE3001364.1"/>
    <property type="molecule type" value="Genomic_DNA"/>
</dbReference>
<dbReference type="RefSeq" id="WP_193123956.1">
    <property type="nucleotide sequence ID" value="NZ_JADBGI010000023.1"/>
</dbReference>
<evidence type="ECO:0000313" key="2">
    <source>
        <dbReference type="EMBL" id="MBE3001364.1"/>
    </source>
</evidence>
<evidence type="ECO:0000313" key="3">
    <source>
        <dbReference type="Proteomes" id="UP000806528"/>
    </source>
</evidence>
<evidence type="ECO:0008006" key="4">
    <source>
        <dbReference type="Google" id="ProtNLM"/>
    </source>
</evidence>
<dbReference type="Proteomes" id="UP000806528">
    <property type="component" value="Unassembled WGS sequence"/>
</dbReference>